<dbReference type="GO" id="GO:0003676">
    <property type="term" value="F:nucleic acid binding"/>
    <property type="evidence" value="ECO:0007669"/>
    <property type="project" value="InterPro"/>
</dbReference>
<evidence type="ECO:0000313" key="3">
    <source>
        <dbReference type="Proteomes" id="UP000277580"/>
    </source>
</evidence>
<dbReference type="InterPro" id="IPR036397">
    <property type="entry name" value="RNaseH_sf"/>
</dbReference>
<dbReference type="Proteomes" id="UP000277580">
    <property type="component" value="Unassembled WGS sequence"/>
</dbReference>
<gene>
    <name evidence="2" type="ORF">P167DRAFT_561706</name>
</gene>
<dbReference type="Gene3D" id="3.30.420.10">
    <property type="entry name" value="Ribonuclease H-like superfamily/Ribonuclease H"/>
    <property type="match status" value="1"/>
</dbReference>
<sequence length="313" mass="36018">MIPFIQKKGTTTSASKRGQVLGYAALTGDRKMKLKEIVALTGVPKSTCSDLINKAKQKSLETGDPDLCSQQNLAPDPTSKKGRNKVLTAEEERRLIAITLSDATHCRMPLRELATEAGLNPTKKPLMNEIHKANRLAFCLRNRDQDWRDIIFTDESYFETSNLRERRVRGVLRRAGEKFVPRNMNRKYFGGSTVMFWGAILYGYAGSELPYHIYKMPYETPREQALALTMLLAEYDREVINPIEPGIPPQLLERKKNRKGGIDWYIYRERIMYPLLFPLALLAKETTNRNVIIMEDNAPAHKHQYQTIFRRRV</sequence>
<dbReference type="OrthoDB" id="5415741at2759"/>
<evidence type="ECO:0008006" key="4">
    <source>
        <dbReference type="Google" id="ProtNLM"/>
    </source>
</evidence>
<keyword evidence="3" id="KW-1185">Reference proteome</keyword>
<dbReference type="AlphaFoldDB" id="A0A3N4L3G7"/>
<evidence type="ECO:0000256" key="1">
    <source>
        <dbReference type="SAM" id="MobiDB-lite"/>
    </source>
</evidence>
<evidence type="ECO:0000313" key="2">
    <source>
        <dbReference type="EMBL" id="RPB17440.1"/>
    </source>
</evidence>
<reference evidence="2 3" key="1">
    <citation type="journal article" date="2018" name="Nat. Ecol. Evol.">
        <title>Pezizomycetes genomes reveal the molecular basis of ectomycorrhizal truffle lifestyle.</title>
        <authorList>
            <person name="Murat C."/>
            <person name="Payen T."/>
            <person name="Noel B."/>
            <person name="Kuo A."/>
            <person name="Morin E."/>
            <person name="Chen J."/>
            <person name="Kohler A."/>
            <person name="Krizsan K."/>
            <person name="Balestrini R."/>
            <person name="Da Silva C."/>
            <person name="Montanini B."/>
            <person name="Hainaut M."/>
            <person name="Levati E."/>
            <person name="Barry K.W."/>
            <person name="Belfiori B."/>
            <person name="Cichocki N."/>
            <person name="Clum A."/>
            <person name="Dockter R.B."/>
            <person name="Fauchery L."/>
            <person name="Guy J."/>
            <person name="Iotti M."/>
            <person name="Le Tacon F."/>
            <person name="Lindquist E.A."/>
            <person name="Lipzen A."/>
            <person name="Malagnac F."/>
            <person name="Mello A."/>
            <person name="Molinier V."/>
            <person name="Miyauchi S."/>
            <person name="Poulain J."/>
            <person name="Riccioni C."/>
            <person name="Rubini A."/>
            <person name="Sitrit Y."/>
            <person name="Splivallo R."/>
            <person name="Traeger S."/>
            <person name="Wang M."/>
            <person name="Zifcakova L."/>
            <person name="Wipf D."/>
            <person name="Zambonelli A."/>
            <person name="Paolocci F."/>
            <person name="Nowrousian M."/>
            <person name="Ottonello S."/>
            <person name="Baldrian P."/>
            <person name="Spatafora J.W."/>
            <person name="Henrissat B."/>
            <person name="Nagy L.G."/>
            <person name="Aury J.M."/>
            <person name="Wincker P."/>
            <person name="Grigoriev I.V."/>
            <person name="Bonfante P."/>
            <person name="Martin F.M."/>
        </authorList>
    </citation>
    <scope>NUCLEOTIDE SEQUENCE [LARGE SCALE GENOMIC DNA]</scope>
    <source>
        <strain evidence="2 3">CCBAS932</strain>
    </source>
</reference>
<organism evidence="2 3">
    <name type="scientific">Morchella conica CCBAS932</name>
    <dbReference type="NCBI Taxonomy" id="1392247"/>
    <lineage>
        <taxon>Eukaryota</taxon>
        <taxon>Fungi</taxon>
        <taxon>Dikarya</taxon>
        <taxon>Ascomycota</taxon>
        <taxon>Pezizomycotina</taxon>
        <taxon>Pezizomycetes</taxon>
        <taxon>Pezizales</taxon>
        <taxon>Morchellaceae</taxon>
        <taxon>Morchella</taxon>
    </lineage>
</organism>
<feature type="region of interest" description="Disordered" evidence="1">
    <location>
        <begin position="61"/>
        <end position="85"/>
    </location>
</feature>
<name>A0A3N4L3G7_9PEZI</name>
<protein>
    <recommendedName>
        <fullName evidence="4">Transposase Tc1-like domain-containing protein</fullName>
    </recommendedName>
</protein>
<dbReference type="EMBL" id="ML119106">
    <property type="protein sequence ID" value="RPB17440.1"/>
    <property type="molecule type" value="Genomic_DNA"/>
</dbReference>
<dbReference type="STRING" id="1392247.A0A3N4L3G7"/>
<dbReference type="InParanoid" id="A0A3N4L3G7"/>
<accession>A0A3N4L3G7</accession>
<proteinExistence type="predicted"/>